<sequence>MNAKNHHFGNGRANSYATHRTPAGANASANANANTNAIDIPSRSIPRSHTDETLSSSGLQSTLSHAQDESTMDSSVSSMMFSKYLPEDEEEEFSPRQSVTSDGAGDESLTRVSSGSSIESNLQHGTRYKLTMKLSARDITLIRESWSILLDDECPPEKLKSFVSKLQAGRNMGLAEPTNNRHNRRAGHPTMGMNRSQAGAGAGGPAAAPNPAKDSERVRSTSGKKSSNSLFGDQFLENIMALAPELQTLFPMIKHIAVGVTGVLTIAVNNLEDLSVLDTYMAGLGKRHARILGVQAGQFEFAGAAFMQTVRERFGVSCTLELEETWRRMYSFLANSLLQFGIDPTLETPESSSRSSSRAEQVIYMEPPELLSRSGTLGAQKANPPTVPPKPVQKSLLDPVAMSRDHRLSTASGIQGANKLPPRRTAQSGFNSRKNGEKDCVIM</sequence>
<feature type="region of interest" description="Disordered" evidence="1">
    <location>
        <begin position="406"/>
        <end position="443"/>
    </location>
</feature>
<dbReference type="Proteomes" id="UP000189911">
    <property type="component" value="Chromosome F"/>
</dbReference>
<dbReference type="GO" id="GO:0008941">
    <property type="term" value="F:nitric oxide dioxygenase NAD(P)H activity"/>
    <property type="evidence" value="ECO:0007669"/>
    <property type="project" value="TreeGrafter"/>
</dbReference>
<dbReference type="AlphaFoldDB" id="A0A1G4K571"/>
<feature type="region of interest" description="Disordered" evidence="1">
    <location>
        <begin position="1"/>
        <end position="121"/>
    </location>
</feature>
<dbReference type="OrthoDB" id="436496at2759"/>
<name>A0A1G4K571_9SACH</name>
<dbReference type="InterPro" id="IPR000971">
    <property type="entry name" value="Globin"/>
</dbReference>
<evidence type="ECO:0000256" key="1">
    <source>
        <dbReference type="SAM" id="MobiDB-lite"/>
    </source>
</evidence>
<dbReference type="GO" id="GO:0019825">
    <property type="term" value="F:oxygen binding"/>
    <property type="evidence" value="ECO:0007669"/>
    <property type="project" value="InterPro"/>
</dbReference>
<dbReference type="PANTHER" id="PTHR43396:SF6">
    <property type="entry name" value="ABL201WP"/>
    <property type="match status" value="1"/>
</dbReference>
<dbReference type="Gene3D" id="1.10.490.10">
    <property type="entry name" value="Globins"/>
    <property type="match status" value="1"/>
</dbReference>
<dbReference type="InterPro" id="IPR009050">
    <property type="entry name" value="Globin-like_sf"/>
</dbReference>
<accession>A0A1G4K571</accession>
<dbReference type="Pfam" id="PF00042">
    <property type="entry name" value="Globin"/>
    <property type="match status" value="1"/>
</dbReference>
<dbReference type="PROSITE" id="PS01033">
    <property type="entry name" value="GLOBIN"/>
    <property type="match status" value="1"/>
</dbReference>
<dbReference type="PANTHER" id="PTHR43396">
    <property type="entry name" value="FLAVOHEMOPROTEIN"/>
    <property type="match status" value="1"/>
</dbReference>
<feature type="region of interest" description="Disordered" evidence="1">
    <location>
        <begin position="374"/>
        <end position="393"/>
    </location>
</feature>
<gene>
    <name evidence="3" type="ORF">LANO_0F00298G</name>
</gene>
<organism evidence="3 4">
    <name type="scientific">Lachancea nothofagi CBS 11611</name>
    <dbReference type="NCBI Taxonomy" id="1266666"/>
    <lineage>
        <taxon>Eukaryota</taxon>
        <taxon>Fungi</taxon>
        <taxon>Dikarya</taxon>
        <taxon>Ascomycota</taxon>
        <taxon>Saccharomycotina</taxon>
        <taxon>Saccharomycetes</taxon>
        <taxon>Saccharomycetales</taxon>
        <taxon>Saccharomycetaceae</taxon>
        <taxon>Lachancea</taxon>
    </lineage>
</organism>
<dbReference type="InterPro" id="IPR044399">
    <property type="entry name" value="Mb-like_M"/>
</dbReference>
<evidence type="ECO:0000313" key="3">
    <source>
        <dbReference type="EMBL" id="SCU98957.1"/>
    </source>
</evidence>
<dbReference type="GO" id="GO:0046210">
    <property type="term" value="P:nitric oxide catabolic process"/>
    <property type="evidence" value="ECO:0007669"/>
    <property type="project" value="TreeGrafter"/>
</dbReference>
<feature type="region of interest" description="Disordered" evidence="1">
    <location>
        <begin position="172"/>
        <end position="227"/>
    </location>
</feature>
<feature type="compositionally biased region" description="Low complexity" evidence="1">
    <location>
        <begin position="53"/>
        <end position="64"/>
    </location>
</feature>
<protein>
    <submittedName>
        <fullName evidence="3">LANO_0F00298g1_1</fullName>
    </submittedName>
</protein>
<dbReference type="InterPro" id="IPR012292">
    <property type="entry name" value="Globin/Proto"/>
</dbReference>
<evidence type="ECO:0000313" key="4">
    <source>
        <dbReference type="Proteomes" id="UP000189911"/>
    </source>
</evidence>
<keyword evidence="4" id="KW-1185">Reference proteome</keyword>
<feature type="compositionally biased region" description="Low complexity" evidence="1">
    <location>
        <begin position="23"/>
        <end position="37"/>
    </location>
</feature>
<feature type="domain" description="Globin" evidence="2">
    <location>
        <begin position="209"/>
        <end position="342"/>
    </location>
</feature>
<proteinExistence type="predicted"/>
<reference evidence="4" key="1">
    <citation type="submission" date="2016-03" db="EMBL/GenBank/DDBJ databases">
        <authorList>
            <person name="Devillers Hugo."/>
        </authorList>
    </citation>
    <scope>NUCLEOTIDE SEQUENCE [LARGE SCALE GENOMIC DNA]</scope>
</reference>
<feature type="compositionally biased region" description="Polar residues" evidence="1">
    <location>
        <begin position="110"/>
        <end position="121"/>
    </location>
</feature>
<feature type="compositionally biased region" description="Basic and acidic residues" evidence="1">
    <location>
        <begin position="434"/>
        <end position="443"/>
    </location>
</feature>
<dbReference type="GO" id="GO:0071500">
    <property type="term" value="P:cellular response to nitrosative stress"/>
    <property type="evidence" value="ECO:0007669"/>
    <property type="project" value="TreeGrafter"/>
</dbReference>
<dbReference type="EMBL" id="LT598452">
    <property type="protein sequence ID" value="SCU98957.1"/>
    <property type="molecule type" value="Genomic_DNA"/>
</dbReference>
<evidence type="ECO:0000259" key="2">
    <source>
        <dbReference type="PROSITE" id="PS01033"/>
    </source>
</evidence>
<dbReference type="GO" id="GO:0020037">
    <property type="term" value="F:heme binding"/>
    <property type="evidence" value="ECO:0007669"/>
    <property type="project" value="InterPro"/>
</dbReference>
<dbReference type="GO" id="GO:0071949">
    <property type="term" value="F:FAD binding"/>
    <property type="evidence" value="ECO:0007669"/>
    <property type="project" value="TreeGrafter"/>
</dbReference>
<dbReference type="SUPFAM" id="SSF46458">
    <property type="entry name" value="Globin-like"/>
    <property type="match status" value="1"/>
</dbReference>
<dbReference type="CDD" id="cd01040">
    <property type="entry name" value="Mb-like"/>
    <property type="match status" value="1"/>
</dbReference>